<comment type="caution">
    <text evidence="2">The sequence shown here is derived from an EMBL/GenBank/DDBJ whole genome shotgun (WGS) entry which is preliminary data.</text>
</comment>
<name>A0A7C1CDP6_9CREN</name>
<reference evidence="2" key="1">
    <citation type="journal article" date="2020" name="mSystems">
        <title>Genome- and Community-Level Interaction Insights into Carbon Utilization and Element Cycling Functions of Hydrothermarchaeota in Hydrothermal Sediment.</title>
        <authorList>
            <person name="Zhou Z."/>
            <person name="Liu Y."/>
            <person name="Xu W."/>
            <person name="Pan J."/>
            <person name="Luo Z.H."/>
            <person name="Li M."/>
        </authorList>
    </citation>
    <scope>NUCLEOTIDE SEQUENCE [LARGE SCALE GENOMIC DNA]</scope>
    <source>
        <strain evidence="2">SpSt-116</strain>
    </source>
</reference>
<organism evidence="2">
    <name type="scientific">Thermofilum adornatum</name>
    <dbReference type="NCBI Taxonomy" id="1365176"/>
    <lineage>
        <taxon>Archaea</taxon>
        <taxon>Thermoproteota</taxon>
        <taxon>Thermoprotei</taxon>
        <taxon>Thermofilales</taxon>
        <taxon>Thermofilaceae</taxon>
        <taxon>Thermofilum</taxon>
    </lineage>
</organism>
<keyword evidence="1" id="KW-0175">Coiled coil</keyword>
<accession>A0A7C1CDP6</accession>
<sequence>MRDKKTNSPQVHQQLEHLTREVEDLRRQINTKLQQLEELLKILDGQSIIRSEELTPEVERQIIELQNVAKLFPPKKIPELQKAKTYMQKTLDTAEEEHRKILITMLISLRKKLEESQKYLPRLEYVANLLMREIDEMEKERVDAGKLQEHAKGLLSLASSILEERLVMPREPVEIDKEKKLLAIKVGEHLETIPLSPDPFSALEGVLEFNEPFKKLRRQAEHFAQKEATKRVSKDAPS</sequence>
<evidence type="ECO:0000256" key="1">
    <source>
        <dbReference type="SAM" id="Coils"/>
    </source>
</evidence>
<proteinExistence type="predicted"/>
<feature type="coiled-coil region" evidence="1">
    <location>
        <begin position="8"/>
        <end position="46"/>
    </location>
</feature>
<protein>
    <submittedName>
        <fullName evidence="2">Uncharacterized protein</fullName>
    </submittedName>
</protein>
<evidence type="ECO:0000313" key="2">
    <source>
        <dbReference type="EMBL" id="HDP15622.1"/>
    </source>
</evidence>
<dbReference type="EMBL" id="DSAY01000135">
    <property type="protein sequence ID" value="HDP15622.1"/>
    <property type="molecule type" value="Genomic_DNA"/>
</dbReference>
<dbReference type="AlphaFoldDB" id="A0A7C1CDP6"/>
<gene>
    <name evidence="2" type="ORF">ENN26_07620</name>
</gene>